<reference evidence="2 3" key="1">
    <citation type="submission" date="2017-02" db="EMBL/GenBank/DDBJ databases">
        <title>Genome sequence of the nitrite-oxidizing bacterium Nitrobacter vulgaris strain Ab1.</title>
        <authorList>
            <person name="Mellbye B.L."/>
            <person name="Davis E.W."/>
            <person name="Spieck E."/>
            <person name="Chang J.H."/>
            <person name="Bottomley P.J."/>
            <person name="Sayavedra-Soto L.A."/>
        </authorList>
    </citation>
    <scope>NUCLEOTIDE SEQUENCE [LARGE SCALE GENOMIC DNA]</scope>
    <source>
        <strain evidence="2 3">Ab1</strain>
    </source>
</reference>
<dbReference type="EMBL" id="MWPQ01000055">
    <property type="protein sequence ID" value="OPH81737.1"/>
    <property type="molecule type" value="Genomic_DNA"/>
</dbReference>
<proteinExistence type="predicted"/>
<evidence type="ECO:0000256" key="1">
    <source>
        <dbReference type="SAM" id="SignalP"/>
    </source>
</evidence>
<dbReference type="Proteomes" id="UP000189940">
    <property type="component" value="Unassembled WGS sequence"/>
</dbReference>
<keyword evidence="3" id="KW-1185">Reference proteome</keyword>
<organism evidence="2 3">
    <name type="scientific">Nitrobacter vulgaris</name>
    <dbReference type="NCBI Taxonomy" id="29421"/>
    <lineage>
        <taxon>Bacteria</taxon>
        <taxon>Pseudomonadati</taxon>
        <taxon>Pseudomonadota</taxon>
        <taxon>Alphaproteobacteria</taxon>
        <taxon>Hyphomicrobiales</taxon>
        <taxon>Nitrobacteraceae</taxon>
        <taxon>Nitrobacter</taxon>
    </lineage>
</organism>
<feature type="signal peptide" evidence="1">
    <location>
        <begin position="1"/>
        <end position="27"/>
    </location>
</feature>
<sequence>MTMQTSMEKQALFVLIAILVAAPDVHAAPDLIDDAAGSQACFTRSYDAAHLAKNPTQKTTSMRFALRRETYPDSVDTPLQTFARLEIMRRNDARPWRAIGQCAFDQQANRADEHAIVSGYPHADGIACHMTGENLDAEGGIFMIETTDNGLKVYIDDDINMRTEARVTEGPGEYIAFGPADSLFILNRAADDACSDLQKAIKAE</sequence>
<name>A0A1V4HUU3_NITVU</name>
<comment type="caution">
    <text evidence="2">The sequence shown here is derived from an EMBL/GenBank/DDBJ whole genome shotgun (WGS) entry which is preliminary data.</text>
</comment>
<feature type="chain" id="PRO_5012889451" description="Lysozyme inhibitor LprI N-terminal domain-containing protein" evidence="1">
    <location>
        <begin position="28"/>
        <end position="204"/>
    </location>
</feature>
<dbReference type="AlphaFoldDB" id="A0A1V4HUU3"/>
<keyword evidence="1" id="KW-0732">Signal</keyword>
<protein>
    <recommendedName>
        <fullName evidence="4">Lysozyme inhibitor LprI N-terminal domain-containing protein</fullName>
    </recommendedName>
</protein>
<accession>A0A1V4HUU3</accession>
<gene>
    <name evidence="2" type="ORF">B2M20_16375</name>
</gene>
<evidence type="ECO:0000313" key="3">
    <source>
        <dbReference type="Proteomes" id="UP000189940"/>
    </source>
</evidence>
<evidence type="ECO:0000313" key="2">
    <source>
        <dbReference type="EMBL" id="OPH81737.1"/>
    </source>
</evidence>
<evidence type="ECO:0008006" key="4">
    <source>
        <dbReference type="Google" id="ProtNLM"/>
    </source>
</evidence>